<dbReference type="InterPro" id="IPR029056">
    <property type="entry name" value="Ribokinase-like"/>
</dbReference>
<dbReference type="GO" id="GO:0009228">
    <property type="term" value="P:thiamine biosynthetic process"/>
    <property type="evidence" value="ECO:0007669"/>
    <property type="project" value="InterPro"/>
</dbReference>
<dbReference type="OrthoDB" id="10028886at2759"/>
<evidence type="ECO:0000259" key="1">
    <source>
        <dbReference type="Pfam" id="PF03070"/>
    </source>
</evidence>
<dbReference type="InterPro" id="IPR004305">
    <property type="entry name" value="Thiaminase-2/PQQC"/>
</dbReference>
<feature type="domain" description="Pyridoxamine kinase/Phosphomethylpyrimidine kinase" evidence="2">
    <location>
        <begin position="13"/>
        <end position="276"/>
    </location>
</feature>
<dbReference type="Pfam" id="PF03070">
    <property type="entry name" value="TENA_THI-4"/>
    <property type="match status" value="1"/>
</dbReference>
<dbReference type="AlphaFoldDB" id="A0A8K0R6W7"/>
<accession>A0A8K0R6W7</accession>
<dbReference type="NCBIfam" id="TIGR00097">
    <property type="entry name" value="HMP-P_kinase"/>
    <property type="match status" value="1"/>
</dbReference>
<dbReference type="CDD" id="cd01169">
    <property type="entry name" value="HMPP_kinase"/>
    <property type="match status" value="1"/>
</dbReference>
<feature type="domain" description="Thiaminase-2/PQQC" evidence="1">
    <location>
        <begin position="300"/>
        <end position="506"/>
    </location>
</feature>
<dbReference type="EMBL" id="JAGMVJ010000008">
    <property type="protein sequence ID" value="KAH7088350.1"/>
    <property type="molecule type" value="Genomic_DNA"/>
</dbReference>
<dbReference type="Gene3D" id="1.20.910.10">
    <property type="entry name" value="Heme oxygenase-like"/>
    <property type="match status" value="1"/>
</dbReference>
<organism evidence="3 4">
    <name type="scientific">Paraphoma chrysanthemicola</name>
    <dbReference type="NCBI Taxonomy" id="798071"/>
    <lineage>
        <taxon>Eukaryota</taxon>
        <taxon>Fungi</taxon>
        <taxon>Dikarya</taxon>
        <taxon>Ascomycota</taxon>
        <taxon>Pezizomycotina</taxon>
        <taxon>Dothideomycetes</taxon>
        <taxon>Pleosporomycetidae</taxon>
        <taxon>Pleosporales</taxon>
        <taxon>Pleosporineae</taxon>
        <taxon>Phaeosphaeriaceae</taxon>
        <taxon>Paraphoma</taxon>
    </lineage>
</organism>
<dbReference type="GO" id="GO:0005829">
    <property type="term" value="C:cytosol"/>
    <property type="evidence" value="ECO:0007669"/>
    <property type="project" value="TreeGrafter"/>
</dbReference>
<protein>
    <submittedName>
        <fullName evidence="3">Phosphomethylpyrimidine kinase-domain-containing protein</fullName>
    </submittedName>
</protein>
<dbReference type="FunFam" id="3.40.1190.20:FF:000034">
    <property type="entry name" value="Putative hydroxymethylpyrimidine/ phosphomethylpyrimidine kinase 2"/>
    <property type="match status" value="1"/>
</dbReference>
<dbReference type="CDD" id="cd19367">
    <property type="entry name" value="TenA_C_ScTHI20-like"/>
    <property type="match status" value="1"/>
</dbReference>
<reference evidence="3" key="1">
    <citation type="journal article" date="2021" name="Nat. Commun.">
        <title>Genetic determinants of endophytism in the Arabidopsis root mycobiome.</title>
        <authorList>
            <person name="Mesny F."/>
            <person name="Miyauchi S."/>
            <person name="Thiergart T."/>
            <person name="Pickel B."/>
            <person name="Atanasova L."/>
            <person name="Karlsson M."/>
            <person name="Huettel B."/>
            <person name="Barry K.W."/>
            <person name="Haridas S."/>
            <person name="Chen C."/>
            <person name="Bauer D."/>
            <person name="Andreopoulos W."/>
            <person name="Pangilinan J."/>
            <person name="LaButti K."/>
            <person name="Riley R."/>
            <person name="Lipzen A."/>
            <person name="Clum A."/>
            <person name="Drula E."/>
            <person name="Henrissat B."/>
            <person name="Kohler A."/>
            <person name="Grigoriev I.V."/>
            <person name="Martin F.M."/>
            <person name="Hacquard S."/>
        </authorList>
    </citation>
    <scope>NUCLEOTIDE SEQUENCE</scope>
    <source>
        <strain evidence="3">MPI-SDFR-AT-0120</strain>
    </source>
</reference>
<evidence type="ECO:0000259" key="2">
    <source>
        <dbReference type="Pfam" id="PF08543"/>
    </source>
</evidence>
<dbReference type="PANTHER" id="PTHR20858:SF17">
    <property type="entry name" value="HYDROXYMETHYLPYRIMIDINE_PHOSPHOMETHYLPYRIMIDINE KINASE THI20-RELATED"/>
    <property type="match status" value="1"/>
</dbReference>
<keyword evidence="4" id="KW-1185">Reference proteome</keyword>
<dbReference type="GO" id="GO:0008972">
    <property type="term" value="F:phosphomethylpyrimidine kinase activity"/>
    <property type="evidence" value="ECO:0007669"/>
    <property type="project" value="InterPro"/>
</dbReference>
<dbReference type="InterPro" id="IPR013749">
    <property type="entry name" value="PM/HMP-P_kinase-1"/>
</dbReference>
<proteinExistence type="predicted"/>
<dbReference type="GO" id="GO:0050334">
    <property type="term" value="F:thiaminase activity"/>
    <property type="evidence" value="ECO:0007669"/>
    <property type="project" value="InterPro"/>
</dbReference>
<name>A0A8K0R6W7_9PLEO</name>
<dbReference type="SUPFAM" id="SSF53613">
    <property type="entry name" value="Ribokinase-like"/>
    <property type="match status" value="1"/>
</dbReference>
<dbReference type="Pfam" id="PF08543">
    <property type="entry name" value="Phos_pyr_kin"/>
    <property type="match status" value="1"/>
</dbReference>
<evidence type="ECO:0000313" key="3">
    <source>
        <dbReference type="EMBL" id="KAH7088350.1"/>
    </source>
</evidence>
<keyword evidence="3" id="KW-0418">Kinase</keyword>
<gene>
    <name evidence="3" type="ORF">FB567DRAFT_494566</name>
</gene>
<dbReference type="InterPro" id="IPR027574">
    <property type="entry name" value="Thiaminase_II"/>
</dbReference>
<evidence type="ECO:0000313" key="4">
    <source>
        <dbReference type="Proteomes" id="UP000813461"/>
    </source>
</evidence>
<keyword evidence="3" id="KW-0808">Transferase</keyword>
<dbReference type="SUPFAM" id="SSF48613">
    <property type="entry name" value="Heme oxygenase-like"/>
    <property type="match status" value="1"/>
</dbReference>
<dbReference type="NCBIfam" id="TIGR04306">
    <property type="entry name" value="salvage_TenA"/>
    <property type="match status" value="1"/>
</dbReference>
<dbReference type="InterPro" id="IPR016084">
    <property type="entry name" value="Haem_Oase-like_multi-hlx"/>
</dbReference>
<sequence>MAAKRVLVIAGSDSSGGAGLEADQKVIAAHGCYAMTATTALTAQNTLGVQDIHHTPPQFLKKQIDAVCEDVGVDVVKTGMLASAESIRVVAEAFQRFDIKTSVVDPVMVSTSGSQLLPQAAVSTLIAELLPLTTILTPNLPEAKLLLEIAGVDVKDPENVDDIVAMAHNILGLGPKWVLLKGGHLPLTRGKVVSREESEKEVVLNVLVGESGVTILESDYLKSNNTHGTGCSLASAIACNLASGMTMVKAVKKANHYIEAGIKTSFSLGKGSGPINHFHSTYTLPFTSGGFIPYLLDREDIQKPWKQYTEHAFVQRMGDGTLPIENFKYYMIQDYLFLVQFARANALSAYKSSTLKDIGRSVQQVVTLQEEIQLHIKFCQKYGLEEADIVNQEEDQATTAYTRYVLDIGQSQDWLALQVALLPCLIGYGMIARRLYEDSQTLRVGSRYWEWILQYVGQDYMDAMMRGSDLIEEHAGKQSVSRIEELARIFIHATNMERGFWDMGLRAGRQSDRVE</sequence>
<dbReference type="PANTHER" id="PTHR20858">
    <property type="entry name" value="PHOSPHOMETHYLPYRIMIDINE KINASE"/>
    <property type="match status" value="1"/>
</dbReference>
<dbReference type="InterPro" id="IPR004399">
    <property type="entry name" value="HMP/HMP-P_kinase_dom"/>
</dbReference>
<comment type="caution">
    <text evidence="3">The sequence shown here is derived from an EMBL/GenBank/DDBJ whole genome shotgun (WGS) entry which is preliminary data.</text>
</comment>
<dbReference type="FunFam" id="1.20.910.10:FF:000003">
    <property type="entry name" value="Hydroxymethylpyrimidine/phosphomethylpyrimidine kinase THI20"/>
    <property type="match status" value="1"/>
</dbReference>
<dbReference type="Proteomes" id="UP000813461">
    <property type="component" value="Unassembled WGS sequence"/>
</dbReference>
<dbReference type="GO" id="GO:0008902">
    <property type="term" value="F:hydroxymethylpyrimidine kinase activity"/>
    <property type="evidence" value="ECO:0007669"/>
    <property type="project" value="TreeGrafter"/>
</dbReference>
<dbReference type="Gene3D" id="3.40.1190.20">
    <property type="match status" value="1"/>
</dbReference>